<name>A0A0N0CVK0_9BACI</name>
<protein>
    <recommendedName>
        <fullName evidence="3">Transposase</fullName>
    </recommendedName>
</protein>
<dbReference type="AlphaFoldDB" id="A0A0N0CVK0"/>
<reference evidence="1 2" key="1">
    <citation type="submission" date="2015-07" db="EMBL/GenBank/DDBJ databases">
        <title>Genome sequencing project for genomic taxonomy and phylogenomics of Bacillus-like bacteria.</title>
        <authorList>
            <person name="Liu B."/>
            <person name="Wang J."/>
            <person name="Zhu Y."/>
            <person name="Liu G."/>
            <person name="Chen Q."/>
            <person name="Chen Z."/>
            <person name="Che J."/>
            <person name="Ge C."/>
            <person name="Shi H."/>
            <person name="Pan Z."/>
            <person name="Liu X."/>
        </authorList>
    </citation>
    <scope>NUCLEOTIDE SEQUENCE [LARGE SCALE GENOMIC DNA]</scope>
    <source>
        <strain evidence="1 2">DSM 54</strain>
    </source>
</reference>
<sequence length="65" mass="7719">MLIHEWNLKEQLQTFKQEGREEGREAERVEMAKKLIMNGQSDTFIAEITNLTMEQLKIIRKELTV</sequence>
<dbReference type="RefSeq" id="WP_053995663.1">
    <property type="nucleotide sequence ID" value="NZ_CP065643.1"/>
</dbReference>
<comment type="caution">
    <text evidence="1">The sequence shown here is derived from an EMBL/GenBank/DDBJ whole genome shotgun (WGS) entry which is preliminary data.</text>
</comment>
<proteinExistence type="predicted"/>
<keyword evidence="2" id="KW-1185">Reference proteome</keyword>
<gene>
    <name evidence="1" type="ORF">ADM90_14460</name>
</gene>
<dbReference type="EMBL" id="LGCI01000009">
    <property type="protein sequence ID" value="KOY81594.1"/>
    <property type="molecule type" value="Genomic_DNA"/>
</dbReference>
<accession>A0A0N0CVK0</accession>
<organism evidence="1 2">
    <name type="scientific">Lysinibacillus macroides</name>
    <dbReference type="NCBI Taxonomy" id="33935"/>
    <lineage>
        <taxon>Bacteria</taxon>
        <taxon>Bacillati</taxon>
        <taxon>Bacillota</taxon>
        <taxon>Bacilli</taxon>
        <taxon>Bacillales</taxon>
        <taxon>Bacillaceae</taxon>
        <taxon>Lysinibacillus</taxon>
    </lineage>
</organism>
<evidence type="ECO:0000313" key="1">
    <source>
        <dbReference type="EMBL" id="KOY81594.1"/>
    </source>
</evidence>
<dbReference type="Proteomes" id="UP000037977">
    <property type="component" value="Unassembled WGS sequence"/>
</dbReference>
<evidence type="ECO:0000313" key="2">
    <source>
        <dbReference type="Proteomes" id="UP000037977"/>
    </source>
</evidence>
<dbReference type="PATRIC" id="fig|33935.3.peg.4912"/>
<evidence type="ECO:0008006" key="3">
    <source>
        <dbReference type="Google" id="ProtNLM"/>
    </source>
</evidence>